<keyword evidence="5 7" id="KW-1133">Transmembrane helix</keyword>
<evidence type="ECO:0000313" key="9">
    <source>
        <dbReference type="EMBL" id="RSL15121.1"/>
    </source>
</evidence>
<feature type="domain" description="Major facilitator superfamily (MFS) profile" evidence="8">
    <location>
        <begin position="25"/>
        <end position="588"/>
    </location>
</feature>
<dbReference type="PROSITE" id="PS00217">
    <property type="entry name" value="SUGAR_TRANSPORT_2"/>
    <property type="match status" value="1"/>
</dbReference>
<sequence length="604" mass="64772">MAHIVSHSAPSSAVPDIKPSYNRFLLLVAGLGGLLYGVDVGIIGGALPYLEATSHLNAGQLSVIVAAVLLGSVFSTLFAGLLADWMGRKPLMVLSGITFVLSIPVIALAHGYGPLFFGRLLQGISGGLIGVVVPLYLAECLSAAHRGKGTGIFQWLLTLGIVAAAIIGIYYSYRVEAVGRISDAATLFAFKDQAWRRIFWVSLPPGLLFVLGSLFVSESPRWLLARGKKDLAHAALLRSRSTEQADLELREMEEAALAATSSGNSSGKAVKDTLLRRKYVIPFILACIILFCNTATGINSIIGYNTSILLQSGLSDIRAHWGYVIFTVINFLMTLVGMTLVDRKGRKFLLTLGTSGIIVSLITVALLFRTTEKFNIDSSGAVQSLVAPDQTLTLPFDGAQAQRLLAAQGYSGSEIDSSRASLAVIYSFGDFTCATSYVRSDDRGAAPIQINREGCVPANKVEAIFKNPFANLEAARTAPLKIERALIGSVPNSTHGWLVALGLYSFMAFFAIGPGVCVWLALSELMPTRIRSNGMSIALVINQIVSTTLAGIFLPVVSKYGYSTMFFLFASFTVIYLITAVFFLPETKGKTLEEIELHFEGAGV</sequence>
<accession>A0A3R9Q8E3</accession>
<dbReference type="PROSITE" id="PS50850">
    <property type="entry name" value="MFS"/>
    <property type="match status" value="1"/>
</dbReference>
<evidence type="ECO:0000256" key="7">
    <source>
        <dbReference type="SAM" id="Phobius"/>
    </source>
</evidence>
<feature type="transmembrane region" description="Helical" evidence="7">
    <location>
        <begin position="497"/>
        <end position="522"/>
    </location>
</feature>
<dbReference type="GO" id="GO:0022857">
    <property type="term" value="F:transmembrane transporter activity"/>
    <property type="evidence" value="ECO:0007669"/>
    <property type="project" value="InterPro"/>
</dbReference>
<feature type="transmembrane region" description="Helical" evidence="7">
    <location>
        <begin position="198"/>
        <end position="216"/>
    </location>
</feature>
<dbReference type="InterPro" id="IPR005828">
    <property type="entry name" value="MFS_sugar_transport-like"/>
</dbReference>
<feature type="transmembrane region" description="Helical" evidence="7">
    <location>
        <begin position="24"/>
        <end position="49"/>
    </location>
</feature>
<evidence type="ECO:0000256" key="2">
    <source>
        <dbReference type="ARBA" id="ARBA00010992"/>
    </source>
</evidence>
<dbReference type="Gene3D" id="1.20.1250.20">
    <property type="entry name" value="MFS general substrate transporter like domains"/>
    <property type="match status" value="2"/>
</dbReference>
<feature type="transmembrane region" description="Helical" evidence="7">
    <location>
        <begin position="61"/>
        <end position="83"/>
    </location>
</feature>
<keyword evidence="9" id="KW-0762">Sugar transport</keyword>
<comment type="subcellular location">
    <subcellularLocation>
        <location evidence="1">Membrane</location>
        <topology evidence="1">Multi-pass membrane protein</topology>
    </subcellularLocation>
</comment>
<keyword evidence="3" id="KW-0813">Transport</keyword>
<dbReference type="EMBL" id="RSDW01000001">
    <property type="protein sequence ID" value="RSL15121.1"/>
    <property type="molecule type" value="Genomic_DNA"/>
</dbReference>
<dbReference type="GO" id="GO:0016020">
    <property type="term" value="C:membrane"/>
    <property type="evidence" value="ECO:0007669"/>
    <property type="project" value="UniProtKB-SubCell"/>
</dbReference>
<keyword evidence="6 7" id="KW-0472">Membrane</keyword>
<feature type="transmembrane region" description="Helical" evidence="7">
    <location>
        <begin position="348"/>
        <end position="368"/>
    </location>
</feature>
<dbReference type="Pfam" id="PF00083">
    <property type="entry name" value="Sugar_tr"/>
    <property type="match status" value="2"/>
</dbReference>
<keyword evidence="4 7" id="KW-0812">Transmembrane</keyword>
<evidence type="ECO:0000256" key="1">
    <source>
        <dbReference type="ARBA" id="ARBA00004141"/>
    </source>
</evidence>
<feature type="transmembrane region" description="Helical" evidence="7">
    <location>
        <begin position="116"/>
        <end position="138"/>
    </location>
</feature>
<comment type="caution">
    <text evidence="9">The sequence shown here is derived from an EMBL/GenBank/DDBJ whole genome shotgun (WGS) entry which is preliminary data.</text>
</comment>
<evidence type="ECO:0000256" key="4">
    <source>
        <dbReference type="ARBA" id="ARBA00022692"/>
    </source>
</evidence>
<dbReference type="OrthoDB" id="9787026at2"/>
<dbReference type="PANTHER" id="PTHR48020:SF12">
    <property type="entry name" value="PROTON MYO-INOSITOL COTRANSPORTER"/>
    <property type="match status" value="1"/>
</dbReference>
<feature type="transmembrane region" description="Helical" evidence="7">
    <location>
        <begin position="534"/>
        <end position="554"/>
    </location>
</feature>
<evidence type="ECO:0000256" key="6">
    <source>
        <dbReference type="ARBA" id="ARBA00023136"/>
    </source>
</evidence>
<evidence type="ECO:0000259" key="8">
    <source>
        <dbReference type="PROSITE" id="PS50850"/>
    </source>
</evidence>
<dbReference type="SUPFAM" id="SSF103473">
    <property type="entry name" value="MFS general substrate transporter"/>
    <property type="match status" value="2"/>
</dbReference>
<dbReference type="PANTHER" id="PTHR48020">
    <property type="entry name" value="PROTON MYO-INOSITOL COTRANSPORTER"/>
    <property type="match status" value="1"/>
</dbReference>
<feature type="transmembrane region" description="Helical" evidence="7">
    <location>
        <begin position="150"/>
        <end position="173"/>
    </location>
</feature>
<name>A0A3R9Q8E3_9BACT</name>
<dbReference type="Proteomes" id="UP000269669">
    <property type="component" value="Unassembled WGS sequence"/>
</dbReference>
<dbReference type="InterPro" id="IPR050814">
    <property type="entry name" value="Myo-inositol_Transporter"/>
</dbReference>
<dbReference type="InterPro" id="IPR020846">
    <property type="entry name" value="MFS_dom"/>
</dbReference>
<feature type="transmembrane region" description="Helical" evidence="7">
    <location>
        <begin position="321"/>
        <end position="341"/>
    </location>
</feature>
<evidence type="ECO:0000256" key="5">
    <source>
        <dbReference type="ARBA" id="ARBA00022989"/>
    </source>
</evidence>
<dbReference type="InterPro" id="IPR003663">
    <property type="entry name" value="Sugar/inositol_transpt"/>
</dbReference>
<organism evidence="9 10">
    <name type="scientific">Edaphobacter aggregans</name>
    <dbReference type="NCBI Taxonomy" id="570835"/>
    <lineage>
        <taxon>Bacteria</taxon>
        <taxon>Pseudomonadati</taxon>
        <taxon>Acidobacteriota</taxon>
        <taxon>Terriglobia</taxon>
        <taxon>Terriglobales</taxon>
        <taxon>Acidobacteriaceae</taxon>
        <taxon>Edaphobacter</taxon>
    </lineage>
</organism>
<evidence type="ECO:0000256" key="3">
    <source>
        <dbReference type="ARBA" id="ARBA00022448"/>
    </source>
</evidence>
<proteinExistence type="inferred from homology"/>
<dbReference type="AlphaFoldDB" id="A0A3R9Q8E3"/>
<dbReference type="InterPro" id="IPR036259">
    <property type="entry name" value="MFS_trans_sf"/>
</dbReference>
<reference evidence="9 10" key="1">
    <citation type="submission" date="2018-12" db="EMBL/GenBank/DDBJ databases">
        <title>Sequencing of bacterial isolates from soil warming experiment in Harvard Forest, Massachusetts, USA.</title>
        <authorList>
            <person name="Deangelis K."/>
        </authorList>
    </citation>
    <scope>NUCLEOTIDE SEQUENCE [LARGE SCALE GENOMIC DNA]</scope>
    <source>
        <strain evidence="9 10">EB153</strain>
    </source>
</reference>
<dbReference type="InterPro" id="IPR005829">
    <property type="entry name" value="Sugar_transporter_CS"/>
</dbReference>
<dbReference type="RefSeq" id="WP_125483901.1">
    <property type="nucleotide sequence ID" value="NZ_RSDW01000001.1"/>
</dbReference>
<dbReference type="PROSITE" id="PS00216">
    <property type="entry name" value="SUGAR_TRANSPORT_1"/>
    <property type="match status" value="1"/>
</dbReference>
<keyword evidence="10" id="KW-1185">Reference proteome</keyword>
<feature type="transmembrane region" description="Helical" evidence="7">
    <location>
        <begin position="279"/>
        <end position="301"/>
    </location>
</feature>
<feature type="transmembrane region" description="Helical" evidence="7">
    <location>
        <begin position="90"/>
        <end position="110"/>
    </location>
</feature>
<evidence type="ECO:0000313" key="10">
    <source>
        <dbReference type="Proteomes" id="UP000269669"/>
    </source>
</evidence>
<feature type="transmembrane region" description="Helical" evidence="7">
    <location>
        <begin position="560"/>
        <end position="584"/>
    </location>
</feature>
<gene>
    <name evidence="9" type="ORF">EDE15_0598</name>
</gene>
<comment type="similarity">
    <text evidence="2">Belongs to the major facilitator superfamily. Sugar transporter (TC 2.A.1.1) family.</text>
</comment>
<protein>
    <submittedName>
        <fullName evidence="9">Sugar transport protein</fullName>
    </submittedName>
</protein>
<dbReference type="PRINTS" id="PR00171">
    <property type="entry name" value="SUGRTRNSPORT"/>
</dbReference>